<evidence type="ECO:0000256" key="1">
    <source>
        <dbReference type="SAM" id="MobiDB-lite"/>
    </source>
</evidence>
<reference evidence="2 3" key="1">
    <citation type="submission" date="2020-08" db="EMBL/GenBank/DDBJ databases">
        <title>Genemic of Streptomyces polyaspartic.</title>
        <authorList>
            <person name="Liu W."/>
        </authorList>
    </citation>
    <scope>NUCLEOTIDE SEQUENCE [LARGE SCALE GENOMIC DNA]</scope>
    <source>
        <strain evidence="2 3">TRM66268-LWL</strain>
    </source>
</reference>
<evidence type="ECO:0000313" key="3">
    <source>
        <dbReference type="Proteomes" id="UP000642284"/>
    </source>
</evidence>
<evidence type="ECO:0000313" key="2">
    <source>
        <dbReference type="EMBL" id="MBC9719432.1"/>
    </source>
</evidence>
<keyword evidence="3" id="KW-1185">Reference proteome</keyword>
<sequence length="120" mass="12585">MRTVTPATDGGAQSGGRQAEGQDQARTKTEVQIAIEDQKALAGLDTATVDVELVSDRAKNALSVPVTALVAMPDGGYGVEVMDRGRPVRRIPVTLGLFAQGRVQVSGKGLTEGMNVRVPR</sequence>
<dbReference type="EMBL" id="JACTVJ010000042">
    <property type="protein sequence ID" value="MBC9719432.1"/>
    <property type="molecule type" value="Genomic_DNA"/>
</dbReference>
<dbReference type="Gene3D" id="2.40.420.20">
    <property type="match status" value="1"/>
</dbReference>
<name>A0ABR7SWV9_9ACTN</name>
<evidence type="ECO:0008006" key="4">
    <source>
        <dbReference type="Google" id="ProtNLM"/>
    </source>
</evidence>
<organism evidence="2 3">
    <name type="scientific">Streptomyces polyasparticus</name>
    <dbReference type="NCBI Taxonomy" id="2767826"/>
    <lineage>
        <taxon>Bacteria</taxon>
        <taxon>Bacillati</taxon>
        <taxon>Actinomycetota</taxon>
        <taxon>Actinomycetes</taxon>
        <taxon>Kitasatosporales</taxon>
        <taxon>Streptomycetaceae</taxon>
        <taxon>Streptomyces</taxon>
    </lineage>
</organism>
<accession>A0ABR7SWV9</accession>
<feature type="region of interest" description="Disordered" evidence="1">
    <location>
        <begin position="1"/>
        <end position="28"/>
    </location>
</feature>
<dbReference type="Proteomes" id="UP000642284">
    <property type="component" value="Unassembled WGS sequence"/>
</dbReference>
<proteinExistence type="predicted"/>
<gene>
    <name evidence="2" type="ORF">H9Y04_43685</name>
</gene>
<protein>
    <recommendedName>
        <fullName evidence="4">Efflux RND transporter periplasmic adaptor subunit</fullName>
    </recommendedName>
</protein>
<dbReference type="RefSeq" id="WP_187819854.1">
    <property type="nucleotide sequence ID" value="NZ_JACTVJ010000042.1"/>
</dbReference>
<comment type="caution">
    <text evidence="2">The sequence shown here is derived from an EMBL/GenBank/DDBJ whole genome shotgun (WGS) entry which is preliminary data.</text>
</comment>